<dbReference type="PANTHER" id="PTHR11712:SF336">
    <property type="entry name" value="3-OXOACYL-[ACYL-CARRIER-PROTEIN] SYNTHASE, MITOCHONDRIAL"/>
    <property type="match status" value="1"/>
</dbReference>
<evidence type="ECO:0000256" key="2">
    <source>
        <dbReference type="ARBA" id="ARBA00022679"/>
    </source>
</evidence>
<keyword evidence="6" id="KW-1185">Reference proteome</keyword>
<dbReference type="InterPro" id="IPR014031">
    <property type="entry name" value="Ketoacyl_synth_C"/>
</dbReference>
<evidence type="ECO:0000256" key="3">
    <source>
        <dbReference type="RuleBase" id="RU003694"/>
    </source>
</evidence>
<dbReference type="InterPro" id="IPR014030">
    <property type="entry name" value="Ketoacyl_synth_N"/>
</dbReference>
<dbReference type="CDD" id="cd00834">
    <property type="entry name" value="KAS_I_II"/>
    <property type="match status" value="1"/>
</dbReference>
<dbReference type="RefSeq" id="WP_208240277.1">
    <property type="nucleotide sequence ID" value="NZ_JAGEPF010000007.1"/>
</dbReference>
<reference evidence="5 6" key="1">
    <citation type="submission" date="2021-03" db="EMBL/GenBank/DDBJ databases">
        <title>Actinomadura violae sp. nov., isolated from lichen in Thailand.</title>
        <authorList>
            <person name="Kanchanasin P."/>
            <person name="Saeng-In P."/>
            <person name="Phongsopitanun W."/>
            <person name="Yuki M."/>
            <person name="Kudo T."/>
            <person name="Ohkuma M."/>
            <person name="Tanasupawat S."/>
        </authorList>
    </citation>
    <scope>NUCLEOTIDE SEQUENCE [LARGE SCALE GENOMIC DNA]</scope>
    <source>
        <strain evidence="5 6">LCR2-06</strain>
    </source>
</reference>
<evidence type="ECO:0000256" key="1">
    <source>
        <dbReference type="ARBA" id="ARBA00008467"/>
    </source>
</evidence>
<dbReference type="SMART" id="SM00825">
    <property type="entry name" value="PKS_KS"/>
    <property type="match status" value="1"/>
</dbReference>
<proteinExistence type="inferred from homology"/>
<comment type="caution">
    <text evidence="5">The sequence shown here is derived from an EMBL/GenBank/DDBJ whole genome shotgun (WGS) entry which is preliminary data.</text>
</comment>
<feature type="domain" description="Ketosynthase family 3 (KS3)" evidence="4">
    <location>
        <begin position="19"/>
        <end position="417"/>
    </location>
</feature>
<accession>A0ABS3RNK1</accession>
<dbReference type="Gene3D" id="3.40.47.10">
    <property type="match status" value="1"/>
</dbReference>
<dbReference type="PANTHER" id="PTHR11712">
    <property type="entry name" value="POLYKETIDE SYNTHASE-RELATED"/>
    <property type="match status" value="1"/>
</dbReference>
<keyword evidence="2 3" id="KW-0808">Transferase</keyword>
<sequence length="427" mass="44328">MNAVPKAVPKAGPKAPVRRRRVVVTGIGPVTSIGTGADAFRRALRAGRDGAGPITGIDVAGFEHTQGCEVRGFDPAAHLDVLDPAEWGRAALFTATAARLAVADAGLDAETLRPLRTVVAVGTTDGESQDLDALVRQRAERGPSAMDPALARRVAPIRLAVAAARELGLTDVEPLTVSTACAAGNYAIGHSLDAVGSGAADIALCGGADALCRKTFAGFYRLGTIAPERCRPFDADRNGILTGEGAGMLVLEPLEAALRRGARVYAEVLGYGLNCDADHPVAPNEESIARCMRLALEDAGVKPSDVDLVSAHGTGTRANDVTETRAIRRVHGDDPPRTVSVKSMIGHTMGAAGALASAACALSIHHGFVPPTINHRRTDPECAIDCVPNRALPVRPRIVQNNALAFGGTNCVLILGRCDEAERGGAR</sequence>
<evidence type="ECO:0000259" key="4">
    <source>
        <dbReference type="PROSITE" id="PS52004"/>
    </source>
</evidence>
<evidence type="ECO:0000313" key="5">
    <source>
        <dbReference type="EMBL" id="MBO2458326.1"/>
    </source>
</evidence>
<dbReference type="EMBL" id="JAGEPF010000007">
    <property type="protein sequence ID" value="MBO2458326.1"/>
    <property type="molecule type" value="Genomic_DNA"/>
</dbReference>
<dbReference type="Pfam" id="PF02801">
    <property type="entry name" value="Ketoacyl-synt_C"/>
    <property type="match status" value="1"/>
</dbReference>
<protein>
    <submittedName>
        <fullName evidence="5">Beta-ketoacyl-[acyl-carrier-protein] synthase family protein</fullName>
    </submittedName>
</protein>
<dbReference type="SUPFAM" id="SSF53901">
    <property type="entry name" value="Thiolase-like"/>
    <property type="match status" value="2"/>
</dbReference>
<evidence type="ECO:0000313" key="6">
    <source>
        <dbReference type="Proteomes" id="UP000680206"/>
    </source>
</evidence>
<dbReference type="Proteomes" id="UP000680206">
    <property type="component" value="Unassembled WGS sequence"/>
</dbReference>
<name>A0ABS3RNK1_9ACTN</name>
<dbReference type="InterPro" id="IPR000794">
    <property type="entry name" value="Beta-ketoacyl_synthase"/>
</dbReference>
<gene>
    <name evidence="5" type="ORF">J4709_12185</name>
</gene>
<dbReference type="PROSITE" id="PS52004">
    <property type="entry name" value="KS3_2"/>
    <property type="match status" value="1"/>
</dbReference>
<dbReference type="Pfam" id="PF00109">
    <property type="entry name" value="ketoacyl-synt"/>
    <property type="match status" value="1"/>
</dbReference>
<comment type="similarity">
    <text evidence="1 3">Belongs to the thiolase-like superfamily. Beta-ketoacyl-ACP synthases family.</text>
</comment>
<dbReference type="InterPro" id="IPR016039">
    <property type="entry name" value="Thiolase-like"/>
</dbReference>
<organism evidence="5 6">
    <name type="scientific">Actinomadura violacea</name>
    <dbReference type="NCBI Taxonomy" id="2819934"/>
    <lineage>
        <taxon>Bacteria</taxon>
        <taxon>Bacillati</taxon>
        <taxon>Actinomycetota</taxon>
        <taxon>Actinomycetes</taxon>
        <taxon>Streptosporangiales</taxon>
        <taxon>Thermomonosporaceae</taxon>
        <taxon>Actinomadura</taxon>
    </lineage>
</organism>
<dbReference type="InterPro" id="IPR020841">
    <property type="entry name" value="PKS_Beta-ketoAc_synthase_dom"/>
</dbReference>